<dbReference type="SUPFAM" id="SSF53756">
    <property type="entry name" value="UDP-Glycosyltransferase/glycogen phosphorylase"/>
    <property type="match status" value="1"/>
</dbReference>
<dbReference type="PANTHER" id="PTHR48050:SF13">
    <property type="entry name" value="STEROL 3-BETA-GLUCOSYLTRANSFERASE UGT80A2"/>
    <property type="match status" value="1"/>
</dbReference>
<dbReference type="GO" id="GO:0008194">
    <property type="term" value="F:UDP-glycosyltransferase activity"/>
    <property type="evidence" value="ECO:0007669"/>
    <property type="project" value="InterPro"/>
</dbReference>
<dbReference type="Gene3D" id="3.40.50.2000">
    <property type="entry name" value="Glycogen Phosphorylase B"/>
    <property type="match status" value="2"/>
</dbReference>
<dbReference type="CDD" id="cd03784">
    <property type="entry name" value="GT1_Gtf-like"/>
    <property type="match status" value="1"/>
</dbReference>
<proteinExistence type="predicted"/>
<evidence type="ECO:0008006" key="3">
    <source>
        <dbReference type="Google" id="ProtNLM"/>
    </source>
</evidence>
<dbReference type="Proteomes" id="UP000036261">
    <property type="component" value="Unassembled WGS sequence"/>
</dbReference>
<dbReference type="AlphaFoldDB" id="A0A0J7IFB8"/>
<keyword evidence="2" id="KW-1185">Reference proteome</keyword>
<organism evidence="1 2">
    <name type="scientific">Chryseobacterium angstadtii</name>
    <dbReference type="NCBI Taxonomy" id="558151"/>
    <lineage>
        <taxon>Bacteria</taxon>
        <taxon>Pseudomonadati</taxon>
        <taxon>Bacteroidota</taxon>
        <taxon>Flavobacteriia</taxon>
        <taxon>Flavobacteriales</taxon>
        <taxon>Weeksellaceae</taxon>
        <taxon>Chryseobacterium group</taxon>
        <taxon>Chryseobacterium</taxon>
    </lineage>
</organism>
<dbReference type="PANTHER" id="PTHR48050">
    <property type="entry name" value="STEROL 3-BETA-GLUCOSYLTRANSFERASE"/>
    <property type="match status" value="1"/>
</dbReference>
<name>A0A0J7IFB8_9FLAO</name>
<dbReference type="EMBL" id="LFND01000003">
    <property type="protein sequence ID" value="KMQ64611.1"/>
    <property type="molecule type" value="Genomic_DNA"/>
</dbReference>
<reference evidence="1 2" key="1">
    <citation type="journal article" date="2013" name="Int. J. Syst. Evol. Microbiol.">
        <title>Chryseobacterium angstadtii sp. nov., isolated from a newt tank.</title>
        <authorList>
            <person name="Kirk K.E."/>
            <person name="Hoffman J.A."/>
            <person name="Smith K.A."/>
            <person name="Strahan B.L."/>
            <person name="Failor K.C."/>
            <person name="Krebs J.E."/>
            <person name="Gale A.N."/>
            <person name="Do T.D."/>
            <person name="Sontag T.C."/>
            <person name="Batties A.M."/>
            <person name="Mistiszyn K."/>
            <person name="Newman J.D."/>
        </authorList>
    </citation>
    <scope>NUCLEOTIDE SEQUENCE [LARGE SCALE GENOMIC DNA]</scope>
    <source>
        <strain evidence="1 2">KM</strain>
    </source>
</reference>
<accession>A0A0J7IFB8</accession>
<dbReference type="InterPro" id="IPR002213">
    <property type="entry name" value="UDP_glucos_trans"/>
</dbReference>
<evidence type="ECO:0000313" key="1">
    <source>
        <dbReference type="EMBL" id="KMQ64611.1"/>
    </source>
</evidence>
<dbReference type="PATRIC" id="fig|558151.6.peg.2150"/>
<dbReference type="GO" id="GO:0017000">
    <property type="term" value="P:antibiotic biosynthetic process"/>
    <property type="evidence" value="ECO:0007669"/>
    <property type="project" value="UniProtKB-ARBA"/>
</dbReference>
<protein>
    <recommendedName>
        <fullName evidence="3">Glycosyl transferase family 28 C-terminal domain-containing protein</fullName>
    </recommendedName>
</protein>
<dbReference type="Pfam" id="PF00201">
    <property type="entry name" value="UDPGT"/>
    <property type="match status" value="1"/>
</dbReference>
<evidence type="ECO:0000313" key="2">
    <source>
        <dbReference type="Proteomes" id="UP000036261"/>
    </source>
</evidence>
<sequence>MGTKKKEKEAGKIIHMKKFLVYSDPFKGNIIPTLGISEKLAQMGHEVHYIGVPDVTDSISKTSFSYTTVFEEYYPRGIKHEAGKINARVITSIINGDFDELMKNHNPSAIIFTAYNPIEAVTFYLRYKIKTGLVYCHFPIGNDFSKNSFTDKVKEWSADMLMKDVNVEAVNILIDFLIQQGFKITSLKDVLSVFDGFYNLMTSSKDFLKEDAVERNNDLYIGPCIPEQDIFDSYYDTSALKKELSEQKEAGKKILYCSLGSWADEIDKEKTQMIISTILQTMQHDLLENYVLYISVGNLYDNYVHYNSDKIAVHRWLPQMAFLKQTEIAILHGGMGGIKESIMNGTPMIVFPLGLDQFENANRVEANGLGAKITAHSLNVETLASKINEIQNNKDIKLNLIKMKTSFEQASQNISHMVSLY</sequence>
<dbReference type="InterPro" id="IPR050426">
    <property type="entry name" value="Glycosyltransferase_28"/>
</dbReference>
<dbReference type="STRING" id="558151.ACM46_10190"/>
<gene>
    <name evidence="1" type="ORF">ACM46_10190</name>
</gene>
<comment type="caution">
    <text evidence="1">The sequence shown here is derived from an EMBL/GenBank/DDBJ whole genome shotgun (WGS) entry which is preliminary data.</text>
</comment>